<evidence type="ECO:0000313" key="2">
    <source>
        <dbReference type="Proteomes" id="UP000504607"/>
    </source>
</evidence>
<dbReference type="Proteomes" id="UP000504607">
    <property type="component" value="Chromosome 2"/>
</dbReference>
<feature type="transmembrane region" description="Helical" evidence="1">
    <location>
        <begin position="178"/>
        <end position="208"/>
    </location>
</feature>
<feature type="transmembrane region" description="Helical" evidence="1">
    <location>
        <begin position="229"/>
        <end position="249"/>
    </location>
</feature>
<dbReference type="GeneID" id="105037605"/>
<dbReference type="OrthoDB" id="1908649at2759"/>
<keyword evidence="1" id="KW-0472">Membrane</keyword>
<feature type="transmembrane region" description="Helical" evidence="1">
    <location>
        <begin position="96"/>
        <end position="121"/>
    </location>
</feature>
<dbReference type="RefSeq" id="XP_010911549.1">
    <property type="nucleotide sequence ID" value="XM_010913247.3"/>
</dbReference>
<feature type="transmembrane region" description="Helical" evidence="1">
    <location>
        <begin position="269"/>
        <end position="295"/>
    </location>
</feature>
<organism evidence="2 3">
    <name type="scientific">Elaeis guineensis var. tenera</name>
    <name type="common">Oil palm</name>
    <dbReference type="NCBI Taxonomy" id="51953"/>
    <lineage>
        <taxon>Eukaryota</taxon>
        <taxon>Viridiplantae</taxon>
        <taxon>Streptophyta</taxon>
        <taxon>Embryophyta</taxon>
        <taxon>Tracheophyta</taxon>
        <taxon>Spermatophyta</taxon>
        <taxon>Magnoliopsida</taxon>
        <taxon>Liliopsida</taxon>
        <taxon>Arecaceae</taxon>
        <taxon>Arecoideae</taxon>
        <taxon>Cocoseae</taxon>
        <taxon>Elaeidinae</taxon>
        <taxon>Elaeis</taxon>
    </lineage>
</organism>
<protein>
    <submittedName>
        <fullName evidence="3">Uncharacterized protein LOC105037605</fullName>
    </submittedName>
</protein>
<proteinExistence type="predicted"/>
<dbReference type="FunCoup" id="A0A6I9QL96">
    <property type="interactions" value="2627"/>
</dbReference>
<keyword evidence="1" id="KW-0812">Transmembrane</keyword>
<sequence>MDREPEELQFLGLVGIYHEAYKILLSWRRLFAQIALALVLPLSLLFLAHIYVSHLLFSKIDRSEAALDVAPPGSPSQSAILSRLSAEWSAFILFKAAYLLALLVLSLLSTSAVVYSVASIYTAKDLSFAKVLAVVPKVWRRLMITFLWAFLLLVAYNTATLFVAILLVFIFGPDIPGAVAIALVAVLYAAGLVWISVVWHVASVVSVLEDACGIEAMRKSRALIRGKTWTAVAIFVMLNLCFVGAELGFRRQVVWGDYFGLGVGSRVGYAVVWLSFLCLVILFALVAQTLVYFVCKSYHHESIDKSSLADHLEVYLGDYVPLKAEDVQLGQLHV</sequence>
<evidence type="ECO:0000313" key="3">
    <source>
        <dbReference type="RefSeq" id="XP_010911549.1"/>
    </source>
</evidence>
<reference evidence="3" key="1">
    <citation type="submission" date="2025-08" db="UniProtKB">
        <authorList>
            <consortium name="RefSeq"/>
        </authorList>
    </citation>
    <scope>IDENTIFICATION</scope>
</reference>
<evidence type="ECO:0000256" key="1">
    <source>
        <dbReference type="SAM" id="Phobius"/>
    </source>
</evidence>
<keyword evidence="2" id="KW-1185">Reference proteome</keyword>
<name>A0A6I9QL96_ELAGV</name>
<gene>
    <name evidence="3" type="primary">LOC105037605</name>
</gene>
<feature type="transmembrane region" description="Helical" evidence="1">
    <location>
        <begin position="142"/>
        <end position="172"/>
    </location>
</feature>
<dbReference type="KEGG" id="egu:105037605"/>
<dbReference type="InParanoid" id="A0A6I9QL96"/>
<dbReference type="PANTHER" id="PTHR33133:SF5">
    <property type="entry name" value="OS08G0107100 PROTEIN"/>
    <property type="match status" value="1"/>
</dbReference>
<accession>A0A6I9QL96</accession>
<feature type="transmembrane region" description="Helical" evidence="1">
    <location>
        <begin position="30"/>
        <end position="52"/>
    </location>
</feature>
<dbReference type="PANTHER" id="PTHR33133">
    <property type="entry name" value="OS08G0107100 PROTEIN-RELATED"/>
    <property type="match status" value="1"/>
</dbReference>
<keyword evidence="1" id="KW-1133">Transmembrane helix</keyword>
<dbReference type="AlphaFoldDB" id="A0A6I9QL96"/>